<keyword evidence="2" id="KW-1185">Reference proteome</keyword>
<dbReference type="EMBL" id="JAUSTT010000015">
    <property type="protein sequence ID" value="MDQ0176737.1"/>
    <property type="molecule type" value="Genomic_DNA"/>
</dbReference>
<reference evidence="1 2" key="1">
    <citation type="submission" date="2023-07" db="EMBL/GenBank/DDBJ databases">
        <title>Genomic Encyclopedia of Type Strains, Phase IV (KMG-IV): sequencing the most valuable type-strain genomes for metagenomic binning, comparative biology and taxonomic classification.</title>
        <authorList>
            <person name="Goeker M."/>
        </authorList>
    </citation>
    <scope>NUCLEOTIDE SEQUENCE [LARGE SCALE GENOMIC DNA]</scope>
    <source>
        <strain evidence="1 2">DSM 23837</strain>
    </source>
</reference>
<gene>
    <name evidence="1" type="ORF">J2S08_002595</name>
</gene>
<accession>A0ABT9WTX1</accession>
<evidence type="ECO:0000313" key="1">
    <source>
        <dbReference type="EMBL" id="MDQ0176737.1"/>
    </source>
</evidence>
<dbReference type="InterPro" id="IPR013320">
    <property type="entry name" value="ConA-like_dom_sf"/>
</dbReference>
<proteinExistence type="predicted"/>
<dbReference type="Proteomes" id="UP001223586">
    <property type="component" value="Unassembled WGS sequence"/>
</dbReference>
<dbReference type="SUPFAM" id="SSF49899">
    <property type="entry name" value="Concanavalin A-like lectins/glucanases"/>
    <property type="match status" value="1"/>
</dbReference>
<sequence length="349" mass="40032">MRLYRHSSGLIFEDQFNQQLDPKWIASPSKFVTWQERKGFARLNRNMNDVFLLMQTPEQENFIMEVDADYVPIRESDFGGLLVWKNDKERLEFLETADTTETEYSRWRVSKNGGQYHFSAYKNGSWELIDSATLDSKKIGIVAKGATGALLPIDVERVTLTSSDLLTVTNLDPGSTVNVYIEEKLYQSQTLDGQQIGVQFKLDSLHINAKIEILKGEEVIDSLTGVFYGGDVLQYGTFLELHHEGKHLDRVDLNFMKQLCDRNGAQLRIYNPNTVPAKNIQVTVQQFKDRFGYEQVKLSYTTNPLHDVTELSFASIEPGEYVDFMMKVELQNDTIGIDLPTFYIDINHE</sequence>
<comment type="caution">
    <text evidence="1">The sequence shown here is derived from an EMBL/GenBank/DDBJ whole genome shotgun (WGS) entry which is preliminary data.</text>
</comment>
<evidence type="ECO:0008006" key="3">
    <source>
        <dbReference type="Google" id="ProtNLM"/>
    </source>
</evidence>
<evidence type="ECO:0000313" key="2">
    <source>
        <dbReference type="Proteomes" id="UP001223586"/>
    </source>
</evidence>
<organism evidence="1 2">
    <name type="scientific">Bacillus chungangensis</name>
    <dbReference type="NCBI Taxonomy" id="587633"/>
    <lineage>
        <taxon>Bacteria</taxon>
        <taxon>Bacillati</taxon>
        <taxon>Bacillota</taxon>
        <taxon>Bacilli</taxon>
        <taxon>Bacillales</taxon>
        <taxon>Bacillaceae</taxon>
        <taxon>Bacillus</taxon>
    </lineage>
</organism>
<dbReference type="RefSeq" id="WP_307230127.1">
    <property type="nucleotide sequence ID" value="NZ_JAUSTT010000015.1"/>
</dbReference>
<protein>
    <recommendedName>
        <fullName evidence="3">Cell adhesion protein</fullName>
    </recommendedName>
</protein>
<name>A0ABT9WTX1_9BACI</name>